<keyword evidence="1" id="KW-1133">Transmembrane helix</keyword>
<protein>
    <submittedName>
        <fullName evidence="2">Uncharacterized protein</fullName>
    </submittedName>
</protein>
<evidence type="ECO:0000313" key="2">
    <source>
        <dbReference type="EMBL" id="GAU35510.1"/>
    </source>
</evidence>
<gene>
    <name evidence="2" type="ORF">TSUD_155410</name>
</gene>
<evidence type="ECO:0000256" key="1">
    <source>
        <dbReference type="SAM" id="Phobius"/>
    </source>
</evidence>
<dbReference type="EMBL" id="DF973593">
    <property type="protein sequence ID" value="GAU35510.1"/>
    <property type="molecule type" value="Genomic_DNA"/>
</dbReference>
<proteinExistence type="predicted"/>
<evidence type="ECO:0000313" key="3">
    <source>
        <dbReference type="Proteomes" id="UP000242715"/>
    </source>
</evidence>
<dbReference type="Proteomes" id="UP000242715">
    <property type="component" value="Unassembled WGS sequence"/>
</dbReference>
<keyword evidence="1" id="KW-0812">Transmembrane</keyword>
<keyword evidence="3" id="KW-1185">Reference proteome</keyword>
<accession>A0A2Z6NGH9</accession>
<keyword evidence="1" id="KW-0472">Membrane</keyword>
<sequence>MNQKQPYIVVETNEREGKRKLYLYAFLFAETFLHSFFPKVWLIQKLAQKLIKIEENQTKPEKREQEGSWRKANA</sequence>
<reference evidence="3" key="1">
    <citation type="journal article" date="2017" name="Front. Plant Sci.">
        <title>Climate Clever Clovers: New Paradigm to Reduce the Environmental Footprint of Ruminants by Breeding Low Methanogenic Forages Utilizing Haplotype Variation.</title>
        <authorList>
            <person name="Kaur P."/>
            <person name="Appels R."/>
            <person name="Bayer P.E."/>
            <person name="Keeble-Gagnere G."/>
            <person name="Wang J."/>
            <person name="Hirakawa H."/>
            <person name="Shirasawa K."/>
            <person name="Vercoe P."/>
            <person name="Stefanova K."/>
            <person name="Durmic Z."/>
            <person name="Nichols P."/>
            <person name="Revell C."/>
            <person name="Isobe S.N."/>
            <person name="Edwards D."/>
            <person name="Erskine W."/>
        </authorList>
    </citation>
    <scope>NUCLEOTIDE SEQUENCE [LARGE SCALE GENOMIC DNA]</scope>
    <source>
        <strain evidence="3">cv. Daliak</strain>
    </source>
</reference>
<name>A0A2Z6NGH9_TRISU</name>
<organism evidence="2 3">
    <name type="scientific">Trifolium subterraneum</name>
    <name type="common">Subterranean clover</name>
    <dbReference type="NCBI Taxonomy" id="3900"/>
    <lineage>
        <taxon>Eukaryota</taxon>
        <taxon>Viridiplantae</taxon>
        <taxon>Streptophyta</taxon>
        <taxon>Embryophyta</taxon>
        <taxon>Tracheophyta</taxon>
        <taxon>Spermatophyta</taxon>
        <taxon>Magnoliopsida</taxon>
        <taxon>eudicotyledons</taxon>
        <taxon>Gunneridae</taxon>
        <taxon>Pentapetalae</taxon>
        <taxon>rosids</taxon>
        <taxon>fabids</taxon>
        <taxon>Fabales</taxon>
        <taxon>Fabaceae</taxon>
        <taxon>Papilionoideae</taxon>
        <taxon>50 kb inversion clade</taxon>
        <taxon>NPAAA clade</taxon>
        <taxon>Hologalegina</taxon>
        <taxon>IRL clade</taxon>
        <taxon>Trifolieae</taxon>
        <taxon>Trifolium</taxon>
    </lineage>
</organism>
<feature type="transmembrane region" description="Helical" evidence="1">
    <location>
        <begin position="21"/>
        <end position="42"/>
    </location>
</feature>
<dbReference type="AlphaFoldDB" id="A0A2Z6NGH9"/>